<dbReference type="Proteomes" id="UP000051861">
    <property type="component" value="Unassembled WGS sequence"/>
</dbReference>
<protein>
    <submittedName>
        <fullName evidence="1">Uncharacterized protein</fullName>
    </submittedName>
</protein>
<proteinExistence type="predicted"/>
<sequence length="81" mass="9770">MWTKLIHTDYGAYHRSIRRRIGPRAKVKLLSFSKNLANFFPCLIHFVRLFFSIEKSVLLKRIFLSGRARKLLKFLFSRKER</sequence>
<comment type="caution">
    <text evidence="1">The sequence shown here is derived from an EMBL/GenBank/DDBJ whole genome shotgun (WGS) entry which is preliminary data.</text>
</comment>
<name>A0A0S7XK90_UNCSA</name>
<dbReference type="AlphaFoldDB" id="A0A0S7XK90"/>
<dbReference type="EMBL" id="LIZX01000261">
    <property type="protein sequence ID" value="KPJ62655.1"/>
    <property type="molecule type" value="Genomic_DNA"/>
</dbReference>
<accession>A0A0S7XK90</accession>
<evidence type="ECO:0000313" key="2">
    <source>
        <dbReference type="Proteomes" id="UP000051861"/>
    </source>
</evidence>
<evidence type="ECO:0000313" key="1">
    <source>
        <dbReference type="EMBL" id="KPJ62655.1"/>
    </source>
</evidence>
<gene>
    <name evidence="1" type="ORF">AMJ44_15340</name>
</gene>
<organism evidence="1 2">
    <name type="scientific">candidate division WOR-1 bacterium DG_54_3</name>
    <dbReference type="NCBI Taxonomy" id="1703775"/>
    <lineage>
        <taxon>Bacteria</taxon>
        <taxon>Bacillati</taxon>
        <taxon>Saganbacteria</taxon>
    </lineage>
</organism>
<reference evidence="1 2" key="1">
    <citation type="journal article" date="2015" name="Microbiome">
        <title>Genomic resolution of linkages in carbon, nitrogen, and sulfur cycling among widespread estuary sediment bacteria.</title>
        <authorList>
            <person name="Baker B.J."/>
            <person name="Lazar C.S."/>
            <person name="Teske A.P."/>
            <person name="Dick G.J."/>
        </authorList>
    </citation>
    <scope>NUCLEOTIDE SEQUENCE [LARGE SCALE GENOMIC DNA]</scope>
    <source>
        <strain evidence="1">DG_54_3</strain>
    </source>
</reference>